<evidence type="ECO:0000256" key="12">
    <source>
        <dbReference type="ARBA" id="ARBA00023316"/>
    </source>
</evidence>
<keyword evidence="8 14" id="KW-0067">ATP-binding</keyword>
<dbReference type="Gene3D" id="3.90.190.20">
    <property type="entry name" value="Mur ligase, C-terminal domain"/>
    <property type="match status" value="1"/>
</dbReference>
<accession>A0A7C3V7J0</accession>
<evidence type="ECO:0000256" key="13">
    <source>
        <dbReference type="ARBA" id="ARBA00047833"/>
    </source>
</evidence>
<dbReference type="EC" id="6.3.2.8" evidence="3 14"/>
<dbReference type="EMBL" id="DTMF01000178">
    <property type="protein sequence ID" value="HGF34159.1"/>
    <property type="molecule type" value="Genomic_DNA"/>
</dbReference>
<dbReference type="Gene3D" id="3.40.1190.10">
    <property type="entry name" value="Mur-like, catalytic domain"/>
    <property type="match status" value="1"/>
</dbReference>
<dbReference type="GO" id="GO:0005524">
    <property type="term" value="F:ATP binding"/>
    <property type="evidence" value="ECO:0007669"/>
    <property type="project" value="UniProtKB-UniRule"/>
</dbReference>
<comment type="pathway">
    <text evidence="2 14">Cell wall biogenesis; peptidoglycan biosynthesis.</text>
</comment>
<feature type="domain" description="Mur ligase N-terminal catalytic" evidence="16">
    <location>
        <begin position="52"/>
        <end position="149"/>
    </location>
</feature>
<dbReference type="HAMAP" id="MF_00046">
    <property type="entry name" value="MurC"/>
    <property type="match status" value="1"/>
</dbReference>
<evidence type="ECO:0000313" key="19">
    <source>
        <dbReference type="EMBL" id="HGF34159.1"/>
    </source>
</evidence>
<dbReference type="InterPro" id="IPR036565">
    <property type="entry name" value="Mur-like_cat_sf"/>
</dbReference>
<dbReference type="InterPro" id="IPR050061">
    <property type="entry name" value="MurCDEF_pg_biosynth"/>
</dbReference>
<evidence type="ECO:0000256" key="10">
    <source>
        <dbReference type="ARBA" id="ARBA00022984"/>
    </source>
</evidence>
<keyword evidence="4 14" id="KW-0963">Cytoplasm</keyword>
<dbReference type="PANTHER" id="PTHR43445:SF3">
    <property type="entry name" value="UDP-N-ACETYLMURAMATE--L-ALANINE LIGASE"/>
    <property type="match status" value="1"/>
</dbReference>
<dbReference type="NCBIfam" id="TIGR01082">
    <property type="entry name" value="murC"/>
    <property type="match status" value="1"/>
</dbReference>
<dbReference type="GO" id="GO:0008763">
    <property type="term" value="F:UDP-N-acetylmuramate-L-alanine ligase activity"/>
    <property type="evidence" value="ECO:0007669"/>
    <property type="project" value="UniProtKB-UniRule"/>
</dbReference>
<sequence length="523" mass="56428">MLGWGRGSEVPDLLKNLENSKNGGQGPPCMDKKCWPGASAGLFFRGRAITSYHFIGIGGIGMSGLAELLVRQGHQVSGSDAAESAITRRLQDLGVCVYKGHRAENLGTAEVVVHTTAVKEDNPELAAARASGRTVLRRGEMQARVMEGYTQVAVTGAHGKTSTTATTAAVLRAGGLDPSVLVGAVWDNLGSNAILGQGKYFVAEADESDASFLHLSPQVAVITNIDREHLDFYRDLDHIRDTFARYLAALSPEARIVAWRDDPYLAPLLRERPQRTITYSLAPGADLVATDLQVSGLGCRYRLWQAGKPLGTIRLPLAGRHYVLNSLAACAVGALLSLPFPVWQQGLANLGQIHRRCQVKGEARGILVMDDYGHPPTEIAATLAALAQALPERRLVVAFQPHRYSRTKALLPEFFPVFEQAHLVFITEIYSAGEPPLPGISGIDLFKGVKQLHPQVDFVEDLAKFPETLVACLRPGDLFLTLGAGDIWKVGEELLQRLGHPTASPNSQSTGDSPCRAPRALHA</sequence>
<dbReference type="SUPFAM" id="SSF53244">
    <property type="entry name" value="MurD-like peptide ligases, peptide-binding domain"/>
    <property type="match status" value="1"/>
</dbReference>
<feature type="region of interest" description="Disordered" evidence="15">
    <location>
        <begin position="499"/>
        <end position="523"/>
    </location>
</feature>
<evidence type="ECO:0000256" key="11">
    <source>
        <dbReference type="ARBA" id="ARBA00023306"/>
    </source>
</evidence>
<dbReference type="Pfam" id="PF02875">
    <property type="entry name" value="Mur_ligase_C"/>
    <property type="match status" value="1"/>
</dbReference>
<comment type="function">
    <text evidence="14">Cell wall formation.</text>
</comment>
<keyword evidence="9 14" id="KW-0133">Cell shape</keyword>
<evidence type="ECO:0000256" key="6">
    <source>
        <dbReference type="ARBA" id="ARBA00022618"/>
    </source>
</evidence>
<evidence type="ECO:0000259" key="17">
    <source>
        <dbReference type="Pfam" id="PF02875"/>
    </source>
</evidence>
<reference evidence="19" key="1">
    <citation type="journal article" date="2020" name="mSystems">
        <title>Genome- and Community-Level Interaction Insights into Carbon Utilization and Element Cycling Functions of Hydrothermarchaeota in Hydrothermal Sediment.</title>
        <authorList>
            <person name="Zhou Z."/>
            <person name="Liu Y."/>
            <person name="Xu W."/>
            <person name="Pan J."/>
            <person name="Luo Z.H."/>
            <person name="Li M."/>
        </authorList>
    </citation>
    <scope>NUCLEOTIDE SEQUENCE [LARGE SCALE GENOMIC DNA]</scope>
    <source>
        <strain evidence="19">SpSt-897</strain>
    </source>
</reference>
<feature type="compositionally biased region" description="Polar residues" evidence="15">
    <location>
        <begin position="503"/>
        <end position="512"/>
    </location>
</feature>
<gene>
    <name evidence="14" type="primary">murC</name>
    <name evidence="19" type="ORF">ENW96_07185</name>
</gene>
<feature type="domain" description="Mur ligase C-terminal" evidence="17">
    <location>
        <begin position="355"/>
        <end position="485"/>
    </location>
</feature>
<keyword evidence="7 14" id="KW-0547">Nucleotide-binding</keyword>
<keyword evidence="6 14" id="KW-0132">Cell division</keyword>
<proteinExistence type="inferred from homology"/>
<keyword evidence="5 14" id="KW-0436">Ligase</keyword>
<keyword evidence="11 14" id="KW-0131">Cell cycle</keyword>
<organism evidence="19">
    <name type="scientific">Desulfobacca acetoxidans</name>
    <dbReference type="NCBI Taxonomy" id="60893"/>
    <lineage>
        <taxon>Bacteria</taxon>
        <taxon>Pseudomonadati</taxon>
        <taxon>Thermodesulfobacteriota</taxon>
        <taxon>Desulfobaccia</taxon>
        <taxon>Desulfobaccales</taxon>
        <taxon>Desulfobaccaceae</taxon>
        <taxon>Desulfobacca</taxon>
    </lineage>
</organism>
<comment type="subcellular location">
    <subcellularLocation>
        <location evidence="1 14">Cytoplasm</location>
    </subcellularLocation>
</comment>
<dbReference type="GO" id="GO:0009252">
    <property type="term" value="P:peptidoglycan biosynthetic process"/>
    <property type="evidence" value="ECO:0007669"/>
    <property type="project" value="UniProtKB-UniRule"/>
</dbReference>
<evidence type="ECO:0000256" key="1">
    <source>
        <dbReference type="ARBA" id="ARBA00004496"/>
    </source>
</evidence>
<dbReference type="InterPro" id="IPR013221">
    <property type="entry name" value="Mur_ligase_cen"/>
</dbReference>
<evidence type="ECO:0000256" key="15">
    <source>
        <dbReference type="SAM" id="MobiDB-lite"/>
    </source>
</evidence>
<keyword evidence="12 14" id="KW-0961">Cell wall biogenesis/degradation</keyword>
<dbReference type="InterPro" id="IPR005758">
    <property type="entry name" value="UDP-N-AcMur_Ala_ligase_MurC"/>
</dbReference>
<dbReference type="InterPro" id="IPR000713">
    <property type="entry name" value="Mur_ligase_N"/>
</dbReference>
<dbReference type="GO" id="GO:0008360">
    <property type="term" value="P:regulation of cell shape"/>
    <property type="evidence" value="ECO:0007669"/>
    <property type="project" value="UniProtKB-KW"/>
</dbReference>
<feature type="domain" description="Mur ligase central" evidence="18">
    <location>
        <begin position="154"/>
        <end position="332"/>
    </location>
</feature>
<dbReference type="Pfam" id="PF08245">
    <property type="entry name" value="Mur_ligase_M"/>
    <property type="match status" value="1"/>
</dbReference>
<dbReference type="GO" id="GO:0005737">
    <property type="term" value="C:cytoplasm"/>
    <property type="evidence" value="ECO:0007669"/>
    <property type="project" value="UniProtKB-SubCell"/>
</dbReference>
<evidence type="ECO:0000259" key="18">
    <source>
        <dbReference type="Pfam" id="PF08245"/>
    </source>
</evidence>
<dbReference type="PANTHER" id="PTHR43445">
    <property type="entry name" value="UDP-N-ACETYLMURAMATE--L-ALANINE LIGASE-RELATED"/>
    <property type="match status" value="1"/>
</dbReference>
<evidence type="ECO:0000256" key="4">
    <source>
        <dbReference type="ARBA" id="ARBA00022490"/>
    </source>
</evidence>
<evidence type="ECO:0000256" key="3">
    <source>
        <dbReference type="ARBA" id="ARBA00012211"/>
    </source>
</evidence>
<name>A0A7C3V7J0_9BACT</name>
<dbReference type="Gene3D" id="3.40.50.720">
    <property type="entry name" value="NAD(P)-binding Rossmann-like Domain"/>
    <property type="match status" value="1"/>
</dbReference>
<evidence type="ECO:0000256" key="14">
    <source>
        <dbReference type="HAMAP-Rule" id="MF_00046"/>
    </source>
</evidence>
<dbReference type="InterPro" id="IPR036615">
    <property type="entry name" value="Mur_ligase_C_dom_sf"/>
</dbReference>
<evidence type="ECO:0000259" key="16">
    <source>
        <dbReference type="Pfam" id="PF01225"/>
    </source>
</evidence>
<comment type="catalytic activity">
    <reaction evidence="13 14">
        <text>UDP-N-acetyl-alpha-D-muramate + L-alanine + ATP = UDP-N-acetyl-alpha-D-muramoyl-L-alanine + ADP + phosphate + H(+)</text>
        <dbReference type="Rhea" id="RHEA:23372"/>
        <dbReference type="ChEBI" id="CHEBI:15378"/>
        <dbReference type="ChEBI" id="CHEBI:30616"/>
        <dbReference type="ChEBI" id="CHEBI:43474"/>
        <dbReference type="ChEBI" id="CHEBI:57972"/>
        <dbReference type="ChEBI" id="CHEBI:70757"/>
        <dbReference type="ChEBI" id="CHEBI:83898"/>
        <dbReference type="ChEBI" id="CHEBI:456216"/>
        <dbReference type="EC" id="6.3.2.8"/>
    </reaction>
</comment>
<dbReference type="AlphaFoldDB" id="A0A7C3V7J0"/>
<evidence type="ECO:0000256" key="2">
    <source>
        <dbReference type="ARBA" id="ARBA00004752"/>
    </source>
</evidence>
<evidence type="ECO:0000256" key="7">
    <source>
        <dbReference type="ARBA" id="ARBA00022741"/>
    </source>
</evidence>
<dbReference type="GO" id="GO:0071555">
    <property type="term" value="P:cell wall organization"/>
    <property type="evidence" value="ECO:0007669"/>
    <property type="project" value="UniProtKB-KW"/>
</dbReference>
<dbReference type="SUPFAM" id="SSF51984">
    <property type="entry name" value="MurCD N-terminal domain"/>
    <property type="match status" value="1"/>
</dbReference>
<protein>
    <recommendedName>
        <fullName evidence="3 14">UDP-N-acetylmuramate--L-alanine ligase</fullName>
        <ecNumber evidence="3 14">6.3.2.8</ecNumber>
    </recommendedName>
    <alternativeName>
        <fullName evidence="14">UDP-N-acetylmuramoyl-L-alanine synthetase</fullName>
    </alternativeName>
</protein>
<evidence type="ECO:0000256" key="9">
    <source>
        <dbReference type="ARBA" id="ARBA00022960"/>
    </source>
</evidence>
<dbReference type="Pfam" id="PF01225">
    <property type="entry name" value="Mur_ligase"/>
    <property type="match status" value="1"/>
</dbReference>
<comment type="similarity">
    <text evidence="14">Belongs to the MurCDEF family.</text>
</comment>
<dbReference type="InterPro" id="IPR004101">
    <property type="entry name" value="Mur_ligase_C"/>
</dbReference>
<dbReference type="SUPFAM" id="SSF53623">
    <property type="entry name" value="MurD-like peptide ligases, catalytic domain"/>
    <property type="match status" value="1"/>
</dbReference>
<comment type="caution">
    <text evidence="19">The sequence shown here is derived from an EMBL/GenBank/DDBJ whole genome shotgun (WGS) entry which is preliminary data.</text>
</comment>
<feature type="binding site" evidence="14">
    <location>
        <begin position="156"/>
        <end position="162"/>
    </location>
    <ligand>
        <name>ATP</name>
        <dbReference type="ChEBI" id="CHEBI:30616"/>
    </ligand>
</feature>
<keyword evidence="10 14" id="KW-0573">Peptidoglycan synthesis</keyword>
<dbReference type="UniPathway" id="UPA00219"/>
<dbReference type="GO" id="GO:0051301">
    <property type="term" value="P:cell division"/>
    <property type="evidence" value="ECO:0007669"/>
    <property type="project" value="UniProtKB-KW"/>
</dbReference>
<evidence type="ECO:0000256" key="8">
    <source>
        <dbReference type="ARBA" id="ARBA00022840"/>
    </source>
</evidence>
<evidence type="ECO:0000256" key="5">
    <source>
        <dbReference type="ARBA" id="ARBA00022598"/>
    </source>
</evidence>